<protein>
    <recommendedName>
        <fullName evidence="5">Transmembrane protein</fullName>
    </recommendedName>
</protein>
<dbReference type="Proteomes" id="UP000663419">
    <property type="component" value="Chromosome 4"/>
</dbReference>
<feature type="compositionally biased region" description="Polar residues" evidence="1">
    <location>
        <begin position="13"/>
        <end position="23"/>
    </location>
</feature>
<feature type="transmembrane region" description="Helical" evidence="2">
    <location>
        <begin position="93"/>
        <end position="117"/>
    </location>
</feature>
<evidence type="ECO:0000256" key="1">
    <source>
        <dbReference type="SAM" id="MobiDB-lite"/>
    </source>
</evidence>
<accession>A0A8A1LR94</accession>
<dbReference type="EMBL" id="CP069105">
    <property type="protein sequence ID" value="QSS55870.1"/>
    <property type="molecule type" value="Genomic_DNA"/>
</dbReference>
<keyword evidence="2" id="KW-1133">Transmembrane helix</keyword>
<dbReference type="AlphaFoldDB" id="A0A8A1LR94"/>
<name>A0A8A1LR94_AJEC8</name>
<reference evidence="3" key="1">
    <citation type="submission" date="2021-01" db="EMBL/GenBank/DDBJ databases">
        <title>Chromosome-level genome assembly of a human fungal pathogen reveals clustering of transcriptionally co-regulated genes.</title>
        <authorList>
            <person name="Voorhies M."/>
            <person name="Cohen S."/>
            <person name="Shea T.P."/>
            <person name="Petrus S."/>
            <person name="Munoz J.F."/>
            <person name="Poplawski S."/>
            <person name="Goldman W.E."/>
            <person name="Michael T."/>
            <person name="Cuomo C.A."/>
            <person name="Sil A."/>
            <person name="Beyhan S."/>
        </authorList>
    </citation>
    <scope>NUCLEOTIDE SEQUENCE</scope>
    <source>
        <strain evidence="3">H88</strain>
    </source>
</reference>
<keyword evidence="2" id="KW-0812">Transmembrane</keyword>
<gene>
    <name evidence="3" type="ORF">I7I53_03867</name>
</gene>
<evidence type="ECO:0008006" key="5">
    <source>
        <dbReference type="Google" id="ProtNLM"/>
    </source>
</evidence>
<evidence type="ECO:0000256" key="2">
    <source>
        <dbReference type="SAM" id="Phobius"/>
    </source>
</evidence>
<dbReference type="VEuPathDB" id="FungiDB:I7I53_03867"/>
<organism evidence="3 4">
    <name type="scientific">Ajellomyces capsulatus (strain H88)</name>
    <name type="common">Darling's disease fungus</name>
    <name type="synonym">Histoplasma capsulatum</name>
    <dbReference type="NCBI Taxonomy" id="544711"/>
    <lineage>
        <taxon>Eukaryota</taxon>
        <taxon>Fungi</taxon>
        <taxon>Dikarya</taxon>
        <taxon>Ascomycota</taxon>
        <taxon>Pezizomycotina</taxon>
        <taxon>Eurotiomycetes</taxon>
        <taxon>Eurotiomycetidae</taxon>
        <taxon>Onygenales</taxon>
        <taxon>Ajellomycetaceae</taxon>
        <taxon>Histoplasma</taxon>
    </lineage>
</organism>
<evidence type="ECO:0000313" key="4">
    <source>
        <dbReference type="Proteomes" id="UP000663419"/>
    </source>
</evidence>
<evidence type="ECO:0000313" key="3">
    <source>
        <dbReference type="EMBL" id="QSS55870.1"/>
    </source>
</evidence>
<keyword evidence="2" id="KW-0472">Membrane</keyword>
<proteinExistence type="predicted"/>
<sequence length="120" mass="14445">MESQLPNLLETSLSSNRNNQQQIPPLATAQDDSSDRLRKKSQRMTDRRWSKLYLHFTSALLFLIGCRSFHDAEGQRFYIRKERMKERRHSRPWWFAFPFSFLFLTLSWMIKSIVFALTQK</sequence>
<feature type="region of interest" description="Disordered" evidence="1">
    <location>
        <begin position="13"/>
        <end position="45"/>
    </location>
</feature>